<dbReference type="RefSeq" id="WP_005380464.1">
    <property type="nucleotide sequence ID" value="NZ_AEDS01000042.1"/>
</dbReference>
<dbReference type="PIRSF" id="PIRSF030771">
    <property type="entry name" value="UCP030771"/>
    <property type="match status" value="1"/>
</dbReference>
<comment type="caution">
    <text evidence="1">The sequence shown here is derived from an EMBL/GenBank/DDBJ whole genome shotgun (WGS) entry which is preliminary data.</text>
</comment>
<organism evidence="1 2">
    <name type="scientific">Veillonella atypica ACS-134-V-Col7a</name>
    <dbReference type="NCBI Taxonomy" id="866778"/>
    <lineage>
        <taxon>Bacteria</taxon>
        <taxon>Bacillati</taxon>
        <taxon>Bacillota</taxon>
        <taxon>Negativicutes</taxon>
        <taxon>Veillonellales</taxon>
        <taxon>Veillonellaceae</taxon>
        <taxon>Veillonella</taxon>
    </lineage>
</organism>
<dbReference type="Proteomes" id="UP000005942">
    <property type="component" value="Unassembled WGS sequence"/>
</dbReference>
<dbReference type="EMBL" id="AEDS01000042">
    <property type="protein sequence ID" value="EFL58016.1"/>
    <property type="molecule type" value="Genomic_DNA"/>
</dbReference>
<reference evidence="1 2" key="1">
    <citation type="submission" date="2010-08" db="EMBL/GenBank/DDBJ databases">
        <authorList>
            <person name="Durkin A.S."/>
            <person name="Madupu R."/>
            <person name="Torralba M."/>
            <person name="Gillis M."/>
            <person name="Methe B."/>
            <person name="Sutton G."/>
            <person name="Nelson K.E."/>
        </authorList>
    </citation>
    <scope>NUCLEOTIDE SEQUENCE [LARGE SCALE GENOMIC DNA]</scope>
    <source>
        <strain evidence="1 2">ACS-134-V-Col7a</strain>
    </source>
</reference>
<name>E1LBM2_9FIRM</name>
<evidence type="ECO:0000313" key="2">
    <source>
        <dbReference type="Proteomes" id="UP000005942"/>
    </source>
</evidence>
<dbReference type="Pfam" id="PF09956">
    <property type="entry name" value="Phage_cement_2"/>
    <property type="match status" value="1"/>
</dbReference>
<accession>E1LBM2</accession>
<sequence>MMTQFVMETDRINFTATAAVKVGDIVEVGKLHGVALTDIAKGEVGAVKVTGVFKVVANKADTYAVGDLVQFLTDKAVKTGGKVLGMAVEPKTATQETVTVMLLQPTA</sequence>
<gene>
    <name evidence="1" type="ORF">HMPREF9684_0021</name>
</gene>
<evidence type="ECO:0008006" key="3">
    <source>
        <dbReference type="Google" id="ProtNLM"/>
    </source>
</evidence>
<dbReference type="AlphaFoldDB" id="E1LBM2"/>
<proteinExistence type="predicted"/>
<evidence type="ECO:0000313" key="1">
    <source>
        <dbReference type="EMBL" id="EFL58016.1"/>
    </source>
</evidence>
<protein>
    <recommendedName>
        <fullName evidence="3">DUF2190 family protein</fullName>
    </recommendedName>
</protein>
<dbReference type="InterPro" id="IPR011231">
    <property type="entry name" value="Phage_VT1-Sakai_H0018"/>
</dbReference>